<accession>A0A8G2MQ01</accession>
<dbReference type="NCBIfam" id="TIGR04255">
    <property type="entry name" value="sporadTIGR04255"/>
    <property type="match status" value="1"/>
</dbReference>
<evidence type="ECO:0000313" key="1">
    <source>
        <dbReference type="EMBL" id="TBX92498.1"/>
    </source>
</evidence>
<gene>
    <name evidence="1" type="ORF">E0H31_17555</name>
</gene>
<name>A0A8G2MQ01_RHILV</name>
<dbReference type="Proteomes" id="UP000291866">
    <property type="component" value="Unassembled WGS sequence"/>
</dbReference>
<dbReference type="EMBL" id="SJLU01000008">
    <property type="protein sequence ID" value="TBX92498.1"/>
    <property type="molecule type" value="Genomic_DNA"/>
</dbReference>
<sequence length="262" mass="28865">MVAGDIVSENTHFRPLNEDHAVAGVKFAVVLNQVLQPQAISAAENSHEIWRESLPAASISDVAIDAGGRQLKAPGVLFAFLRPDGTANWSMQLGGNKIEVECNLYSRWDRVWMSALGYLASALSVTSQAQNNLAVLSVELTVRDVFVALKRPYELSHLIKIGEYFPRSVLSAGPLWHCNTGWFDDAHSGGNGHLHNLNCDAAPANNDVIINITHFQQKRLPEPVLVQGLQSTLDITMKTLHEKNKTLLREILTQDMLTRIGL</sequence>
<dbReference type="InterPro" id="IPR026349">
    <property type="entry name" value="CHP04255"/>
</dbReference>
<comment type="caution">
    <text evidence="1">The sequence shown here is derived from an EMBL/GenBank/DDBJ whole genome shotgun (WGS) entry which is preliminary data.</text>
</comment>
<reference evidence="1 2" key="1">
    <citation type="submission" date="2019-02" db="EMBL/GenBank/DDBJ databases">
        <title>The competitiveness to form nodules shapes the capacities of Rhizobium leguminosarum sv viciae communities to promote symbiosis with specific hosts.</title>
        <authorList>
            <person name="Boivin S."/>
            <person name="Lepetit M."/>
        </authorList>
    </citation>
    <scope>NUCLEOTIDE SEQUENCE [LARGE SCALE GENOMIC DNA]</scope>
    <source>
        <strain evidence="1 2">SPF4F3</strain>
    </source>
</reference>
<proteinExistence type="predicted"/>
<organism evidence="1 2">
    <name type="scientific">Rhizobium leguminosarum bv. viciae</name>
    <dbReference type="NCBI Taxonomy" id="387"/>
    <lineage>
        <taxon>Bacteria</taxon>
        <taxon>Pseudomonadati</taxon>
        <taxon>Pseudomonadota</taxon>
        <taxon>Alphaproteobacteria</taxon>
        <taxon>Hyphomicrobiales</taxon>
        <taxon>Rhizobiaceae</taxon>
        <taxon>Rhizobium/Agrobacterium group</taxon>
        <taxon>Rhizobium</taxon>
    </lineage>
</organism>
<dbReference type="AlphaFoldDB" id="A0A8G2MQ01"/>
<protein>
    <submittedName>
        <fullName evidence="1">TIGR04255 family protein</fullName>
    </submittedName>
</protein>
<evidence type="ECO:0000313" key="2">
    <source>
        <dbReference type="Proteomes" id="UP000291866"/>
    </source>
</evidence>